<evidence type="ECO:0000313" key="2">
    <source>
        <dbReference type="EMBL" id="MEE1869062.1"/>
    </source>
</evidence>
<evidence type="ECO:0000256" key="1">
    <source>
        <dbReference type="SAM" id="Phobius"/>
    </source>
</evidence>
<organism evidence="2 3">
    <name type="scientific">Pseudomonas auratipiscis</name>
    <dbReference type="NCBI Taxonomy" id="3115853"/>
    <lineage>
        <taxon>Bacteria</taxon>
        <taxon>Pseudomonadati</taxon>
        <taxon>Pseudomonadota</taxon>
        <taxon>Gammaproteobacteria</taxon>
        <taxon>Pseudomonadales</taxon>
        <taxon>Pseudomonadaceae</taxon>
        <taxon>Pseudomonas</taxon>
    </lineage>
</organism>
<keyword evidence="1" id="KW-1133">Transmembrane helix</keyword>
<name>A0AB35WX84_9PSED</name>
<proteinExistence type="predicted"/>
<keyword evidence="1" id="KW-0812">Transmembrane</keyword>
<gene>
    <name evidence="2" type="ORF">V0R53_22000</name>
</gene>
<dbReference type="AlphaFoldDB" id="A0AB35WX84"/>
<protein>
    <submittedName>
        <fullName evidence="2">Uncharacterized protein</fullName>
    </submittedName>
</protein>
<reference evidence="2 3" key="1">
    <citation type="submission" date="2024-01" db="EMBL/GenBank/DDBJ databases">
        <title>Unpublished Manusciprt.</title>
        <authorList>
            <person name="Duman M."/>
            <person name="Valdes E.G."/>
            <person name="Ajmi N."/>
            <person name="Altun S."/>
            <person name="Saticioglu I.B."/>
        </authorList>
    </citation>
    <scope>NUCLEOTIDE SEQUENCE [LARGE SCALE GENOMIC DNA]</scope>
    <source>
        <strain evidence="2 3">120P</strain>
    </source>
</reference>
<dbReference type="RefSeq" id="WP_330080559.1">
    <property type="nucleotide sequence ID" value="NZ_JAZDCU010000015.1"/>
</dbReference>
<evidence type="ECO:0000313" key="3">
    <source>
        <dbReference type="Proteomes" id="UP001307839"/>
    </source>
</evidence>
<accession>A0AB35WX84</accession>
<sequence length="43" mass="4658">MNWTPLDTAQLLLLGMVILGAYCIVRGIAIAAKRKREEGGPCN</sequence>
<dbReference type="Proteomes" id="UP001307839">
    <property type="component" value="Unassembled WGS sequence"/>
</dbReference>
<comment type="caution">
    <text evidence="2">The sequence shown here is derived from an EMBL/GenBank/DDBJ whole genome shotgun (WGS) entry which is preliminary data.</text>
</comment>
<dbReference type="EMBL" id="JAZDQP010000017">
    <property type="protein sequence ID" value="MEE1869062.1"/>
    <property type="molecule type" value="Genomic_DNA"/>
</dbReference>
<feature type="transmembrane region" description="Helical" evidence="1">
    <location>
        <begin position="12"/>
        <end position="32"/>
    </location>
</feature>
<keyword evidence="3" id="KW-1185">Reference proteome</keyword>
<keyword evidence="1" id="KW-0472">Membrane</keyword>